<reference evidence="2 3" key="1">
    <citation type="journal article" date="2023" name="Microb. Genom.">
        <title>Mesoterricola silvestris gen. nov., sp. nov., Mesoterricola sediminis sp. nov., Geothrix oryzae sp. nov., Geothrix edaphica sp. nov., Geothrix rubra sp. nov., and Geothrix limicola sp. nov., six novel members of Acidobacteriota isolated from soils.</title>
        <authorList>
            <person name="Weisberg A.J."/>
            <person name="Pearce E."/>
            <person name="Kramer C.G."/>
            <person name="Chang J.H."/>
            <person name="Clarke C.R."/>
        </authorList>
    </citation>
    <scope>NUCLEOTIDE SEQUENCE [LARGE SCALE GENOMIC DNA]</scope>
    <source>
        <strain evidence="2 3">NE20-4-1</strain>
    </source>
</reference>
<comment type="caution">
    <text evidence="2">The sequence shown here is derived from an EMBL/GenBank/DDBJ whole genome shotgun (WGS) entry which is preliminary data.</text>
</comment>
<gene>
    <name evidence="2" type="ORF">PV383_38410</name>
</gene>
<name>A0ABU4N0W9_9ACTN</name>
<evidence type="ECO:0000256" key="1">
    <source>
        <dbReference type="SAM" id="MobiDB-lite"/>
    </source>
</evidence>
<dbReference type="Gene3D" id="3.40.50.300">
    <property type="entry name" value="P-loop containing nucleotide triphosphate hydrolases"/>
    <property type="match status" value="1"/>
</dbReference>
<dbReference type="InterPro" id="IPR027417">
    <property type="entry name" value="P-loop_NTPase"/>
</dbReference>
<evidence type="ECO:0000313" key="2">
    <source>
        <dbReference type="EMBL" id="MDX3043011.1"/>
    </source>
</evidence>
<evidence type="ECO:0000313" key="3">
    <source>
        <dbReference type="Proteomes" id="UP001282474"/>
    </source>
</evidence>
<keyword evidence="3" id="KW-1185">Reference proteome</keyword>
<organism evidence="2 3">
    <name type="scientific">Streptomyces caniscabiei</name>
    <dbReference type="NCBI Taxonomy" id="2746961"/>
    <lineage>
        <taxon>Bacteria</taxon>
        <taxon>Bacillati</taxon>
        <taxon>Actinomycetota</taxon>
        <taxon>Actinomycetes</taxon>
        <taxon>Kitasatosporales</taxon>
        <taxon>Streptomycetaceae</taxon>
        <taxon>Streptomyces</taxon>
    </lineage>
</organism>
<accession>A0ABU4N0W9</accession>
<sequence>MTTTSETWAPPTEFAEDLYERYGLTCPPRWGTPRHPDRPSLGPKLWKVMERLGAPPMPWQKYVSDVALEIDPETGRFAHREVGLSVSRQQGKTELCLAAQVHRALAFPGQNIVYAAQTRNDARKRWEDEFWEKISGSSLARYARIRKSNGNEAILWPGKRSRMGITANTERAAHGPPLDLGFIDEAFAHEDDRLEQAFSPAMLTRPMAQLWWASAGGTTKSVWLNKKRETGRALIEALFAALAEDPAAVRPSSAYFEWFAPEDMDRADPATWAATLPALGHTVSVDVIRSELEKMANDPSGFDRAYLNRTRKPTPPSDPNVPKGKWSGLVDAESKPVAGSVALAIDVSQDRKRAAISAASLRPDGRVHLEVVAYRPGTDWVVPAMVKLHSLWKPVAVAVAASGAPASSLIDDLVAAGIDVPKDKEHPQRGDLAVMRSGDVIESCGQMADAMNQGTIRHLDQVPFTAAVNGARTRRNGDAWTLDRTNSLTEISPLCAATFARWALLIRGPHVIEDYDIADSFA</sequence>
<feature type="region of interest" description="Disordered" evidence="1">
    <location>
        <begin position="303"/>
        <end position="323"/>
    </location>
</feature>
<dbReference type="RefSeq" id="WP_319687020.1">
    <property type="nucleotide sequence ID" value="NZ_JARAWI010000023.1"/>
</dbReference>
<proteinExistence type="predicted"/>
<protein>
    <submittedName>
        <fullName evidence="2">Terminase family protein</fullName>
    </submittedName>
</protein>
<dbReference type="EMBL" id="JARAWJ010000045">
    <property type="protein sequence ID" value="MDX3043011.1"/>
    <property type="molecule type" value="Genomic_DNA"/>
</dbReference>
<dbReference type="Proteomes" id="UP001282474">
    <property type="component" value="Unassembled WGS sequence"/>
</dbReference>
<dbReference type="Pfam" id="PF03237">
    <property type="entry name" value="Terminase_6N"/>
    <property type="match status" value="1"/>
</dbReference>